<evidence type="ECO:0000256" key="2">
    <source>
        <dbReference type="ARBA" id="ARBA00022679"/>
    </source>
</evidence>
<dbReference type="AlphaFoldDB" id="A0A1V9YC64"/>
<dbReference type="GO" id="GO:0016020">
    <property type="term" value="C:membrane"/>
    <property type="evidence" value="ECO:0007669"/>
    <property type="project" value="UniProtKB-SubCell"/>
</dbReference>
<evidence type="ECO:0000259" key="10">
    <source>
        <dbReference type="PROSITE" id="PS51292"/>
    </source>
</evidence>
<evidence type="ECO:0000256" key="4">
    <source>
        <dbReference type="ARBA" id="ARBA00022723"/>
    </source>
</evidence>
<keyword evidence="12" id="KW-1185">Reference proteome</keyword>
<dbReference type="InterPro" id="IPR013083">
    <property type="entry name" value="Znf_RING/FYVE/PHD"/>
</dbReference>
<dbReference type="OrthoDB" id="264354at2759"/>
<dbReference type="Pfam" id="PF12906">
    <property type="entry name" value="RINGv"/>
    <property type="match status" value="1"/>
</dbReference>
<comment type="subcellular location">
    <subcellularLocation>
        <location evidence="1">Membrane</location>
        <topology evidence="1">Multi-pass membrane protein</topology>
    </subcellularLocation>
</comment>
<dbReference type="STRING" id="1202772.A0A1V9YC64"/>
<evidence type="ECO:0000256" key="6">
    <source>
        <dbReference type="ARBA" id="ARBA00022786"/>
    </source>
</evidence>
<dbReference type="SUPFAM" id="SSF143456">
    <property type="entry name" value="VC0467-like"/>
    <property type="match status" value="1"/>
</dbReference>
<name>A0A1V9YC64_ACHHY</name>
<evidence type="ECO:0000256" key="9">
    <source>
        <dbReference type="ARBA" id="ARBA00023136"/>
    </source>
</evidence>
<feature type="domain" description="RING-CH-type" evidence="10">
    <location>
        <begin position="2"/>
        <end position="77"/>
    </location>
</feature>
<dbReference type="SUPFAM" id="SSF57850">
    <property type="entry name" value="RING/U-box"/>
    <property type="match status" value="1"/>
</dbReference>
<dbReference type="EMBL" id="JNBR01002249">
    <property type="protein sequence ID" value="OQR83286.1"/>
    <property type="molecule type" value="Genomic_DNA"/>
</dbReference>
<keyword evidence="6" id="KW-0833">Ubl conjugation pathway</keyword>
<organism evidence="11 12">
    <name type="scientific">Achlya hypogyna</name>
    <name type="common">Oomycete</name>
    <name type="synonym">Protoachlya hypogyna</name>
    <dbReference type="NCBI Taxonomy" id="1202772"/>
    <lineage>
        <taxon>Eukaryota</taxon>
        <taxon>Sar</taxon>
        <taxon>Stramenopiles</taxon>
        <taxon>Oomycota</taxon>
        <taxon>Saprolegniomycetes</taxon>
        <taxon>Saprolegniales</taxon>
        <taxon>Achlyaceae</taxon>
        <taxon>Achlya</taxon>
    </lineage>
</organism>
<proteinExistence type="predicted"/>
<dbReference type="PANTHER" id="PTHR46065">
    <property type="entry name" value="E3 UBIQUITIN-PROTEIN LIGASE MARCH 2/3 FAMILY MEMBER"/>
    <property type="match status" value="1"/>
</dbReference>
<evidence type="ECO:0000256" key="8">
    <source>
        <dbReference type="ARBA" id="ARBA00022989"/>
    </source>
</evidence>
<evidence type="ECO:0000313" key="11">
    <source>
        <dbReference type="EMBL" id="OQR83286.1"/>
    </source>
</evidence>
<dbReference type="InterPro" id="IPR011016">
    <property type="entry name" value="Znf_RING-CH"/>
</dbReference>
<dbReference type="Proteomes" id="UP000243579">
    <property type="component" value="Unassembled WGS sequence"/>
</dbReference>
<dbReference type="SMART" id="SM00744">
    <property type="entry name" value="RINGv"/>
    <property type="match status" value="1"/>
</dbReference>
<accession>A0A1V9YC64</accession>
<keyword evidence="5" id="KW-0863">Zinc-finger</keyword>
<dbReference type="CDD" id="cd16495">
    <property type="entry name" value="RING_CH-C4HC3_MARCH"/>
    <property type="match status" value="1"/>
</dbReference>
<keyword evidence="7" id="KW-0862">Zinc</keyword>
<dbReference type="PROSITE" id="PS51292">
    <property type="entry name" value="ZF_RING_CH"/>
    <property type="match status" value="1"/>
</dbReference>
<dbReference type="GO" id="GO:0008270">
    <property type="term" value="F:zinc ion binding"/>
    <property type="evidence" value="ECO:0007669"/>
    <property type="project" value="UniProtKB-KW"/>
</dbReference>
<evidence type="ECO:0000256" key="7">
    <source>
        <dbReference type="ARBA" id="ARBA00022833"/>
    </source>
</evidence>
<dbReference type="Gene3D" id="3.30.40.10">
    <property type="entry name" value="Zinc/RING finger domain, C3HC4 (zinc finger)"/>
    <property type="match status" value="1"/>
</dbReference>
<keyword evidence="9" id="KW-0472">Membrane</keyword>
<dbReference type="PANTHER" id="PTHR46065:SF3">
    <property type="entry name" value="FI20425P1"/>
    <property type="match status" value="1"/>
</dbReference>
<keyword evidence="4" id="KW-0479">Metal-binding</keyword>
<evidence type="ECO:0000256" key="1">
    <source>
        <dbReference type="ARBA" id="ARBA00004141"/>
    </source>
</evidence>
<keyword evidence="8" id="KW-1133">Transmembrane helix</keyword>
<gene>
    <name evidence="11" type="ORF">ACHHYP_14913</name>
</gene>
<keyword evidence="2" id="KW-0808">Transferase</keyword>
<sequence>MGNDEEDTICRYCFGDEADGPLISPCKCAGGQKFVHLDCLRRWQRMVLVSQPTHPAFYTDDKRHHICNVCLARYTCPPPSRAELMESFTGPEIAALIEQDRIIAASTGFSEMLEADHRPDNDGFRLRRRPSSSYDFWYHGVYLITQIVGDSGEMELALPDAAFVANFRHRLVPDPEDPHTLEMHFHGTVYVLQPRGSLADIAPEAMAAAVAALEAPATVHLLQKHTTHTCADDHVTAVCISRPLARPSSVDAANEAVAAARRRLVASYPTLRRELLDEAVSVLHFAGGPCDAQRISTCLVLGSAVRGWTVVPELDDALLHAYRLLASAPDTTVVPGQAVRVRGLVARPEMNGQIGMALKFDAKAERWQVRLVNHADGIKVKPVNLEPAGDAGPRVYVFWGDAEWTRAQLLGEIARGSWGLCRAMIDDLFVPPSQRWTHLQDQGRLAFAPVTEMSEDYIRHATQEMVALRPNAVAADEATQDDSS</sequence>
<reference evidence="11 12" key="1">
    <citation type="journal article" date="2014" name="Genome Biol. Evol.">
        <title>The secreted proteins of Achlya hypogyna and Thraustotheca clavata identify the ancestral oomycete secretome and reveal gene acquisitions by horizontal gene transfer.</title>
        <authorList>
            <person name="Misner I."/>
            <person name="Blouin N."/>
            <person name="Leonard G."/>
            <person name="Richards T.A."/>
            <person name="Lane C.E."/>
        </authorList>
    </citation>
    <scope>NUCLEOTIDE SEQUENCE [LARGE SCALE GENOMIC DNA]</scope>
    <source>
        <strain evidence="11 12">ATCC 48635</strain>
    </source>
</reference>
<keyword evidence="3" id="KW-0812">Transmembrane</keyword>
<dbReference type="Gene3D" id="3.40.1740.10">
    <property type="entry name" value="VC0467-like"/>
    <property type="match status" value="1"/>
</dbReference>
<protein>
    <recommendedName>
        <fullName evidence="10">RING-CH-type domain-containing protein</fullName>
    </recommendedName>
</protein>
<evidence type="ECO:0000313" key="12">
    <source>
        <dbReference type="Proteomes" id="UP000243579"/>
    </source>
</evidence>
<evidence type="ECO:0000256" key="3">
    <source>
        <dbReference type="ARBA" id="ARBA00022692"/>
    </source>
</evidence>
<evidence type="ECO:0000256" key="5">
    <source>
        <dbReference type="ARBA" id="ARBA00022771"/>
    </source>
</evidence>
<comment type="caution">
    <text evidence="11">The sequence shown here is derived from an EMBL/GenBank/DDBJ whole genome shotgun (WGS) entry which is preliminary data.</text>
</comment>
<dbReference type="GO" id="GO:0016740">
    <property type="term" value="F:transferase activity"/>
    <property type="evidence" value="ECO:0007669"/>
    <property type="project" value="UniProtKB-KW"/>
</dbReference>